<sequence>DADFVRAHRLDRGTQTGAFRSDGARGPAARRVRAAVQGLCGDRAGCRRRPRSPPPARRAAGAQRPGCRPVRRNRAARNGGSRGGGHPRQVARGRTRARRAPAPARRRRRAASHARSARRHRRRRGGAVRGRPAADVPAVRRNPGLAVRTDLGKRVRNRRLQGGGRLDQRIGGVRQTEVRERRPPGPARAGDRERRPHSYVGGDSRGAARSRGRRRPDRRQGFAHRRLPLVGTWRPVGEHHRQRGAHHAPAVRAGRHPAGREVAAQEQGQGAQGPAHPAVRAGARAARQRTRRRAQVDGRLGRPVGAHPHLQFPPGPRHRPPHQPDAAQARGSPRRPRSWPVARGLDCRGRSGAARRPRRRV</sequence>
<feature type="compositionally biased region" description="Basic and acidic residues" evidence="1">
    <location>
        <begin position="176"/>
        <end position="196"/>
    </location>
</feature>
<feature type="non-terminal residue" evidence="2">
    <location>
        <position position="361"/>
    </location>
</feature>
<gene>
    <name evidence="2" type="ORF">AVDCRST_MAG44-1719</name>
</gene>
<dbReference type="EMBL" id="CADCVY010000113">
    <property type="protein sequence ID" value="CAA9516183.1"/>
    <property type="molecule type" value="Genomic_DNA"/>
</dbReference>
<feature type="compositionally biased region" description="Low complexity" evidence="1">
    <location>
        <begin position="260"/>
        <end position="285"/>
    </location>
</feature>
<name>A0A6J4T8S4_9SPHN</name>
<reference evidence="2" key="1">
    <citation type="submission" date="2020-02" db="EMBL/GenBank/DDBJ databases">
        <authorList>
            <person name="Meier V. D."/>
        </authorList>
    </citation>
    <scope>NUCLEOTIDE SEQUENCE</scope>
    <source>
        <strain evidence="2">AVDCRST_MAG44</strain>
    </source>
</reference>
<organism evidence="2">
    <name type="scientific">uncultured Sphingomonas sp</name>
    <dbReference type="NCBI Taxonomy" id="158754"/>
    <lineage>
        <taxon>Bacteria</taxon>
        <taxon>Pseudomonadati</taxon>
        <taxon>Pseudomonadota</taxon>
        <taxon>Alphaproteobacteria</taxon>
        <taxon>Sphingomonadales</taxon>
        <taxon>Sphingomonadaceae</taxon>
        <taxon>Sphingomonas</taxon>
        <taxon>environmental samples</taxon>
    </lineage>
</organism>
<feature type="compositionally biased region" description="Basic residues" evidence="1">
    <location>
        <begin position="89"/>
        <end position="126"/>
    </location>
</feature>
<feature type="compositionally biased region" description="Basic and acidic residues" evidence="1">
    <location>
        <begin position="1"/>
        <end position="12"/>
    </location>
</feature>
<accession>A0A6J4T8S4</accession>
<evidence type="ECO:0000256" key="1">
    <source>
        <dbReference type="SAM" id="MobiDB-lite"/>
    </source>
</evidence>
<dbReference type="AlphaFoldDB" id="A0A6J4T8S4"/>
<protein>
    <submittedName>
        <fullName evidence="2">Peptide chain release factor 1</fullName>
    </submittedName>
</protein>
<proteinExistence type="predicted"/>
<feature type="region of interest" description="Disordered" evidence="1">
    <location>
        <begin position="1"/>
        <end position="361"/>
    </location>
</feature>
<evidence type="ECO:0000313" key="2">
    <source>
        <dbReference type="EMBL" id="CAA9516183.1"/>
    </source>
</evidence>
<feature type="non-terminal residue" evidence="2">
    <location>
        <position position="1"/>
    </location>
</feature>
<feature type="compositionally biased region" description="Low complexity" evidence="1">
    <location>
        <begin position="57"/>
        <end position="68"/>
    </location>
</feature>
<feature type="compositionally biased region" description="Basic residues" evidence="1">
    <location>
        <begin position="208"/>
        <end position="227"/>
    </location>
</feature>